<dbReference type="PANTHER" id="PTHR43499:SF1">
    <property type="entry name" value="ABC TRANSPORTER I FAMILY MEMBER 1"/>
    <property type="match status" value="1"/>
</dbReference>
<evidence type="ECO:0000256" key="2">
    <source>
        <dbReference type="ARBA" id="ARBA00022741"/>
    </source>
</evidence>
<organism evidence="8 9">
    <name type="scientific">Dongia sedimenti</name>
    <dbReference type="NCBI Taxonomy" id="3064282"/>
    <lineage>
        <taxon>Bacteria</taxon>
        <taxon>Pseudomonadati</taxon>
        <taxon>Pseudomonadota</taxon>
        <taxon>Alphaproteobacteria</taxon>
        <taxon>Rhodospirillales</taxon>
        <taxon>Dongiaceae</taxon>
        <taxon>Dongia</taxon>
    </lineage>
</organism>
<evidence type="ECO:0000256" key="5">
    <source>
        <dbReference type="ARBA" id="ARBA00022967"/>
    </source>
</evidence>
<dbReference type="NCBIfam" id="NF010061">
    <property type="entry name" value="PRK13538.1"/>
    <property type="match status" value="1"/>
</dbReference>
<keyword evidence="1" id="KW-0813">Transport</keyword>
<protein>
    <submittedName>
        <fullName evidence="8">Heme ABC exporter ATP-binding protein CcmA</fullName>
    </submittedName>
</protein>
<comment type="caution">
    <text evidence="8">The sequence shown here is derived from an EMBL/GenBank/DDBJ whole genome shotgun (WGS) entry which is preliminary data.</text>
</comment>
<dbReference type="SMART" id="SM00382">
    <property type="entry name" value="AAA"/>
    <property type="match status" value="1"/>
</dbReference>
<proteinExistence type="predicted"/>
<dbReference type="Gene3D" id="3.40.50.300">
    <property type="entry name" value="P-loop containing nucleotide triphosphate hydrolases"/>
    <property type="match status" value="1"/>
</dbReference>
<feature type="domain" description="ABC transporter" evidence="7">
    <location>
        <begin position="4"/>
        <end position="203"/>
    </location>
</feature>
<evidence type="ECO:0000256" key="3">
    <source>
        <dbReference type="ARBA" id="ARBA00022748"/>
    </source>
</evidence>
<dbReference type="PROSITE" id="PS50893">
    <property type="entry name" value="ABC_TRANSPORTER_2"/>
    <property type="match status" value="1"/>
</dbReference>
<keyword evidence="3" id="KW-0201">Cytochrome c-type biogenesis</keyword>
<keyword evidence="9" id="KW-1185">Reference proteome</keyword>
<dbReference type="Proteomes" id="UP001230156">
    <property type="component" value="Unassembled WGS sequence"/>
</dbReference>
<name>A0ABU0YL93_9PROT</name>
<dbReference type="NCBIfam" id="TIGR01189">
    <property type="entry name" value="ccmA"/>
    <property type="match status" value="1"/>
</dbReference>
<evidence type="ECO:0000313" key="8">
    <source>
        <dbReference type="EMBL" id="MDQ7248500.1"/>
    </source>
</evidence>
<evidence type="ECO:0000256" key="1">
    <source>
        <dbReference type="ARBA" id="ARBA00022448"/>
    </source>
</evidence>
<keyword evidence="5" id="KW-1278">Translocase</keyword>
<dbReference type="SUPFAM" id="SSF52540">
    <property type="entry name" value="P-loop containing nucleoside triphosphate hydrolases"/>
    <property type="match status" value="1"/>
</dbReference>
<dbReference type="GO" id="GO:0005524">
    <property type="term" value="F:ATP binding"/>
    <property type="evidence" value="ECO:0007669"/>
    <property type="project" value="UniProtKB-KW"/>
</dbReference>
<sequence length="203" mass="21399">MTLFQGEALGCRRGEALIFEAVDFALAPGDALWLSGPNGSGKSSLLRLMAGLLTPVHGTIAWDDAPIHADREAHRARLRYLGHLDALKSHLTVGENLGFWAAYWGLAPRAVAPALARLGIAHLADAPARQLSAGQRRRSALARLALGKAPLWLLDEPSAALDSDGIERLAGLIAEARAAGSIVIFSSHDTLPVPGMQQLALAA</sequence>
<keyword evidence="6" id="KW-0472">Membrane</keyword>
<dbReference type="PANTHER" id="PTHR43499">
    <property type="entry name" value="ABC TRANSPORTER I FAMILY MEMBER 1"/>
    <property type="match status" value="1"/>
</dbReference>
<dbReference type="InterPro" id="IPR003593">
    <property type="entry name" value="AAA+_ATPase"/>
</dbReference>
<dbReference type="InterPro" id="IPR005895">
    <property type="entry name" value="ABC_transptr_haem_export_CcmA"/>
</dbReference>
<dbReference type="EMBL" id="JAUYVI010000004">
    <property type="protein sequence ID" value="MDQ7248500.1"/>
    <property type="molecule type" value="Genomic_DNA"/>
</dbReference>
<accession>A0ABU0YL93</accession>
<dbReference type="InterPro" id="IPR003439">
    <property type="entry name" value="ABC_transporter-like_ATP-bd"/>
</dbReference>
<gene>
    <name evidence="8" type="primary">ccmA</name>
    <name evidence="8" type="ORF">Q8A70_12520</name>
</gene>
<evidence type="ECO:0000259" key="7">
    <source>
        <dbReference type="PROSITE" id="PS50893"/>
    </source>
</evidence>
<keyword evidence="2" id="KW-0547">Nucleotide-binding</keyword>
<dbReference type="Pfam" id="PF00005">
    <property type="entry name" value="ABC_tran"/>
    <property type="match status" value="1"/>
</dbReference>
<keyword evidence="4 8" id="KW-0067">ATP-binding</keyword>
<evidence type="ECO:0000256" key="6">
    <source>
        <dbReference type="ARBA" id="ARBA00023136"/>
    </source>
</evidence>
<dbReference type="RefSeq" id="WP_379955980.1">
    <property type="nucleotide sequence ID" value="NZ_JAUYVI010000004.1"/>
</dbReference>
<evidence type="ECO:0000256" key="4">
    <source>
        <dbReference type="ARBA" id="ARBA00022840"/>
    </source>
</evidence>
<dbReference type="InterPro" id="IPR027417">
    <property type="entry name" value="P-loop_NTPase"/>
</dbReference>
<evidence type="ECO:0000313" key="9">
    <source>
        <dbReference type="Proteomes" id="UP001230156"/>
    </source>
</evidence>
<reference evidence="9" key="1">
    <citation type="submission" date="2023-08" db="EMBL/GenBank/DDBJ databases">
        <title>Rhodospirillaceae gen. nov., a novel taxon isolated from the Yangtze River Yuezi River estuary sludge.</title>
        <authorList>
            <person name="Ruan L."/>
        </authorList>
    </citation>
    <scope>NUCLEOTIDE SEQUENCE [LARGE SCALE GENOMIC DNA]</scope>
    <source>
        <strain evidence="9">R-7</strain>
    </source>
</reference>